<dbReference type="UniPathway" id="UPA00219"/>
<comment type="catalytic activity">
    <reaction evidence="11 12">
        <text>UDP-N-acetyl-alpha-D-muramoyl-L-alanine + D-glutamate + ATP = UDP-N-acetyl-alpha-D-muramoyl-L-alanyl-D-glutamate + ADP + phosphate + H(+)</text>
        <dbReference type="Rhea" id="RHEA:16429"/>
        <dbReference type="ChEBI" id="CHEBI:15378"/>
        <dbReference type="ChEBI" id="CHEBI:29986"/>
        <dbReference type="ChEBI" id="CHEBI:30616"/>
        <dbReference type="ChEBI" id="CHEBI:43474"/>
        <dbReference type="ChEBI" id="CHEBI:83898"/>
        <dbReference type="ChEBI" id="CHEBI:83900"/>
        <dbReference type="ChEBI" id="CHEBI:456216"/>
        <dbReference type="EC" id="6.3.2.9"/>
    </reaction>
</comment>
<dbReference type="GO" id="GO:0005737">
    <property type="term" value="C:cytoplasm"/>
    <property type="evidence" value="ECO:0007669"/>
    <property type="project" value="UniProtKB-SubCell"/>
</dbReference>
<dbReference type="InterPro" id="IPR036565">
    <property type="entry name" value="Mur-like_cat_sf"/>
</dbReference>
<dbReference type="SUPFAM" id="SSF53244">
    <property type="entry name" value="MurD-like peptide ligases, peptide-binding domain"/>
    <property type="match status" value="3"/>
</dbReference>
<dbReference type="Gene3D" id="3.90.190.20">
    <property type="entry name" value="Mur ligase, C-terminal domain"/>
    <property type="match status" value="3"/>
</dbReference>
<dbReference type="EMBL" id="PEYT01000023">
    <property type="protein sequence ID" value="PIS22951.1"/>
    <property type="molecule type" value="Genomic_DNA"/>
</dbReference>
<keyword evidence="5 11" id="KW-0547">Nucleotide-binding</keyword>
<evidence type="ECO:0000256" key="12">
    <source>
        <dbReference type="RuleBase" id="RU003664"/>
    </source>
</evidence>
<gene>
    <name evidence="11 16" type="primary">murD</name>
    <name evidence="16" type="ORF">COT49_02580</name>
</gene>
<comment type="caution">
    <text evidence="16">The sequence shown here is derived from an EMBL/GenBank/DDBJ whole genome shotgun (WGS) entry which is preliminary data.</text>
</comment>
<dbReference type="GO" id="GO:0008360">
    <property type="term" value="P:regulation of cell shape"/>
    <property type="evidence" value="ECO:0007669"/>
    <property type="project" value="UniProtKB-KW"/>
</dbReference>
<dbReference type="GO" id="GO:0071555">
    <property type="term" value="P:cell wall organization"/>
    <property type="evidence" value="ECO:0007669"/>
    <property type="project" value="UniProtKB-KW"/>
</dbReference>
<feature type="domain" description="Mur ligase central" evidence="15">
    <location>
        <begin position="583"/>
        <end position="695"/>
    </location>
</feature>
<evidence type="ECO:0000259" key="15">
    <source>
        <dbReference type="Pfam" id="PF08245"/>
    </source>
</evidence>
<evidence type="ECO:0000256" key="6">
    <source>
        <dbReference type="ARBA" id="ARBA00022840"/>
    </source>
</evidence>
<evidence type="ECO:0000256" key="8">
    <source>
        <dbReference type="ARBA" id="ARBA00022984"/>
    </source>
</evidence>
<dbReference type="SUPFAM" id="SSF53623">
    <property type="entry name" value="MurD-like peptide ligases, catalytic domain"/>
    <property type="match status" value="3"/>
</dbReference>
<dbReference type="HAMAP" id="MF_00639">
    <property type="entry name" value="MurD"/>
    <property type="match status" value="1"/>
</dbReference>
<feature type="domain" description="Mur ligase N-terminal catalytic" evidence="13">
    <location>
        <begin position="909"/>
        <end position="978"/>
    </location>
</feature>
<dbReference type="NCBIfam" id="TIGR01087">
    <property type="entry name" value="murD"/>
    <property type="match status" value="1"/>
</dbReference>
<feature type="domain" description="Mur ligase central" evidence="15">
    <location>
        <begin position="113"/>
        <end position="290"/>
    </location>
</feature>
<evidence type="ECO:0000256" key="9">
    <source>
        <dbReference type="ARBA" id="ARBA00023306"/>
    </source>
</evidence>
<dbReference type="Pfam" id="PF08245">
    <property type="entry name" value="Mur_ligase_M"/>
    <property type="match status" value="3"/>
</dbReference>
<name>A0A2H0XDK8_UNCKA</name>
<dbReference type="Pfam" id="PF21799">
    <property type="entry name" value="MurD-like_N"/>
    <property type="match status" value="1"/>
</dbReference>
<feature type="binding site" evidence="11">
    <location>
        <begin position="585"/>
        <end position="591"/>
    </location>
    <ligand>
        <name>ATP</name>
        <dbReference type="ChEBI" id="CHEBI:30616"/>
    </ligand>
</feature>
<keyword evidence="9 11" id="KW-0131">Cell cycle</keyword>
<comment type="subcellular location">
    <subcellularLocation>
        <location evidence="1 11 12">Cytoplasm</location>
    </subcellularLocation>
</comment>
<comment type="similarity">
    <text evidence="11">Belongs to the MurCDEF family.</text>
</comment>
<evidence type="ECO:0000256" key="1">
    <source>
        <dbReference type="ARBA" id="ARBA00004496"/>
    </source>
</evidence>
<comment type="function">
    <text evidence="11 12">Cell wall formation. Catalyzes the addition of glutamate to the nucleotide precursor UDP-N-acetylmuramoyl-L-alanine (UMA).</text>
</comment>
<dbReference type="Pfam" id="PF02875">
    <property type="entry name" value="Mur_ligase_C"/>
    <property type="match status" value="2"/>
</dbReference>
<dbReference type="Pfam" id="PF01225">
    <property type="entry name" value="Mur_ligase"/>
    <property type="match status" value="1"/>
</dbReference>
<evidence type="ECO:0000256" key="5">
    <source>
        <dbReference type="ARBA" id="ARBA00022741"/>
    </source>
</evidence>
<keyword evidence="8 11" id="KW-0573">Peptidoglycan synthesis</keyword>
<dbReference type="InterPro" id="IPR036615">
    <property type="entry name" value="Mur_ligase_C_dom_sf"/>
</dbReference>
<dbReference type="InterPro" id="IPR005762">
    <property type="entry name" value="MurD"/>
</dbReference>
<keyword evidence="10 11" id="KW-0961">Cell wall biogenesis/degradation</keyword>
<dbReference type="GO" id="GO:0008764">
    <property type="term" value="F:UDP-N-acetylmuramoylalanine-D-glutamate ligase activity"/>
    <property type="evidence" value="ECO:0007669"/>
    <property type="project" value="UniProtKB-UniRule"/>
</dbReference>
<keyword evidence="6 11" id="KW-0067">ATP-binding</keyword>
<organism evidence="16 17">
    <name type="scientific">candidate division WWE3 bacterium CG08_land_8_20_14_0_20_40_13</name>
    <dbReference type="NCBI Taxonomy" id="1975084"/>
    <lineage>
        <taxon>Bacteria</taxon>
        <taxon>Katanobacteria</taxon>
    </lineage>
</organism>
<evidence type="ECO:0000313" key="17">
    <source>
        <dbReference type="Proteomes" id="UP000230340"/>
    </source>
</evidence>
<dbReference type="InterPro" id="IPR050061">
    <property type="entry name" value="MurCDEF_pg_biosynth"/>
</dbReference>
<dbReference type="GO" id="GO:0005524">
    <property type="term" value="F:ATP binding"/>
    <property type="evidence" value="ECO:0007669"/>
    <property type="project" value="UniProtKB-UniRule"/>
</dbReference>
<dbReference type="SUPFAM" id="SSF51984">
    <property type="entry name" value="MurCD N-terminal domain"/>
    <property type="match status" value="2"/>
</dbReference>
<dbReference type="InterPro" id="IPR013221">
    <property type="entry name" value="Mur_ligase_cen"/>
</dbReference>
<protein>
    <recommendedName>
        <fullName evidence="11 12">UDP-N-acetylmuramoylalanine--D-glutamate ligase</fullName>
        <ecNumber evidence="11 12">6.3.2.9</ecNumber>
    </recommendedName>
    <alternativeName>
        <fullName evidence="11">D-glutamic acid-adding enzyme</fullName>
    </alternativeName>
    <alternativeName>
        <fullName evidence="11">UDP-N-acetylmuramoyl-L-alanyl-D-glutamate synthetase</fullName>
    </alternativeName>
</protein>
<sequence>MKAHIAGIGGEGWSWIAKVLLEIGWEVTGCDSGNIKLNPHIKELSAHGLKEAYQGNSPTHITKKLDYFLYTSALLSLPINKREFDKAQELNIKCYDRNKFFPLFLKDKDVIAVAGTHGKTTTSGITAFLLDSLGDKCGFGVGGTLKNFRTNGRVGESANFVIEADEFGDAFLGLTPKIEIITHLENDHTDYFPRFNDMVRSYDKFVNYLKNNGVIIYCKDNPVLNKLVISSNKRSISYGFNSNSDWVLTDLKITGFTTYWTIRFQGKNYKAEIPFPGTQYALNATAGIIACYEAGYDIAEAVGFLKGYQGVERRFEINKVKGITIVNDYGHHPTEILTTIKGAKGIGKRLIVIFEPHQYKRCFDLKKDFERVFDGVDILIQTEIFASREIPPYPITNEEFFKITKKGLSRSYYIQSYHNIPTFIKRISKSGDLILVFAVGHGGWITEDLIKGISQIRPLPDFGQWPNFGRPCKILVMGLGVNGGGVAVARYFAERGDVITITDLKNKEFLKSSIDQLKDFKNIKYHLGFHDENDFRSHDLVIRNPGVPRESKYLQIAKEHGAEVTLQEGIFFKNCPTSNIIGVTGTKGKTTTAYLIYEVLKANGKKVHLAGNMQLGVLDILSKIKKDDFVVLELSSWQCEALDDVKMSPRISVITNIYPDHLNRYKSYRDYAMSKSSIFKYQEVKDHFITVKGGKFTKQFFDLCISHKHLIGANSFKVSKPLLTGEHNLFNMMVALKVSEILKLDFSKSVQAITKFKGVPYRQENIGIVAGVPFINDTTATNPTSAIVATQLFKSQRPVVILGGADKELDFSELVKYIAINDIKYVLLRGLASDKLVRLGFDKSLIFNNFADAISEAFLLARRNGGCVLLSPGAASFGLFKNEFDRGDQFNGYFNKLKKIYQIKRLPKCDSRLVEKGDVFVAIKGVKIDSHQFIEQVAIKGVAVIIGENYSSAIEKKYPNTIFLKVLKSREIYSDLCAYYNEDPQNKLKIIGITGTDGKTTTCHFLNSILNAAGFRSEVISTVSSPGLHTTTPDPDILFKMLANMVKRKVEYCVLEVTSHALDQSRVSPITYTASCITNVTPEHLDAHGTYKNYLQTKAKIFLQSKAVYLNSKGRGYESLLKLSHKLPSLKIIREIANISYSKNWSQIFPGSYNVQNAVCAASLAKFLNISNKDINMGLNCAIPPEGRFEFVKNNLGINIVIDFAHTPNALESLLKTVKKIKNLSSKIITVFGCAGERDHYKRPKMGVISSKYSDFVVVTSEDPRGEDQDTIINDIIRGNPRFKFARISDRGNAIKESIKLAKKGDWVLICGKGHEKSMNIGGVETPWDDKEIIGACLKLL</sequence>
<accession>A0A2H0XDK8</accession>
<dbReference type="Gene3D" id="3.40.1190.10">
    <property type="entry name" value="Mur-like, catalytic domain"/>
    <property type="match status" value="3"/>
</dbReference>
<keyword evidence="11" id="KW-0963">Cytoplasm</keyword>
<dbReference type="GO" id="GO:0009252">
    <property type="term" value="P:peptidoglycan biosynthetic process"/>
    <property type="evidence" value="ECO:0007669"/>
    <property type="project" value="UniProtKB-UniRule"/>
</dbReference>
<evidence type="ECO:0000256" key="11">
    <source>
        <dbReference type="HAMAP-Rule" id="MF_00639"/>
    </source>
</evidence>
<dbReference type="EC" id="6.3.2.9" evidence="11 12"/>
<evidence type="ECO:0000313" key="16">
    <source>
        <dbReference type="EMBL" id="PIS22951.1"/>
    </source>
</evidence>
<evidence type="ECO:0000256" key="10">
    <source>
        <dbReference type="ARBA" id="ARBA00023316"/>
    </source>
</evidence>
<evidence type="ECO:0000256" key="2">
    <source>
        <dbReference type="ARBA" id="ARBA00004752"/>
    </source>
</evidence>
<feature type="domain" description="Mur ligase central" evidence="15">
    <location>
        <begin position="993"/>
        <end position="1106"/>
    </location>
</feature>
<dbReference type="Gene3D" id="3.40.1390.10">
    <property type="entry name" value="MurE/MurF, N-terminal domain"/>
    <property type="match status" value="1"/>
</dbReference>
<reference evidence="17" key="1">
    <citation type="submission" date="2017-09" db="EMBL/GenBank/DDBJ databases">
        <title>Depth-based differentiation of microbial function through sediment-hosted aquifers and enrichment of novel symbionts in the deep terrestrial subsurface.</title>
        <authorList>
            <person name="Probst A.J."/>
            <person name="Ladd B."/>
            <person name="Jarett J.K."/>
            <person name="Geller-Mcgrath D.E."/>
            <person name="Sieber C.M.K."/>
            <person name="Emerson J.B."/>
            <person name="Anantharaman K."/>
            <person name="Thomas B.C."/>
            <person name="Malmstrom R."/>
            <person name="Stieglmeier M."/>
            <person name="Klingl A."/>
            <person name="Woyke T."/>
            <person name="Ryan C.M."/>
            <person name="Banfield J.F."/>
        </authorList>
    </citation>
    <scope>NUCLEOTIDE SEQUENCE [LARGE SCALE GENOMIC DNA]</scope>
</reference>
<dbReference type="PANTHER" id="PTHR43445">
    <property type="entry name" value="UDP-N-ACETYLMURAMATE--L-ALANINE LIGASE-RELATED"/>
    <property type="match status" value="1"/>
</dbReference>
<feature type="domain" description="Mur ligase C-terminal" evidence="14">
    <location>
        <begin position="313"/>
        <end position="438"/>
    </location>
</feature>
<evidence type="ECO:0000259" key="14">
    <source>
        <dbReference type="Pfam" id="PF02875"/>
    </source>
</evidence>
<dbReference type="SUPFAM" id="SSF63418">
    <property type="entry name" value="MurE/MurF N-terminal domain"/>
    <property type="match status" value="1"/>
</dbReference>
<keyword evidence="4 11" id="KW-0132">Cell division</keyword>
<dbReference type="PANTHER" id="PTHR43445:SF3">
    <property type="entry name" value="UDP-N-ACETYLMURAMATE--L-ALANINE LIGASE"/>
    <property type="match status" value="1"/>
</dbReference>
<proteinExistence type="inferred from homology"/>
<evidence type="ECO:0000256" key="3">
    <source>
        <dbReference type="ARBA" id="ARBA00022598"/>
    </source>
</evidence>
<dbReference type="Gene3D" id="3.40.50.720">
    <property type="entry name" value="NAD(P)-binding Rossmann-like Domain"/>
    <property type="match status" value="2"/>
</dbReference>
<dbReference type="InterPro" id="IPR035911">
    <property type="entry name" value="MurE/MurF_N"/>
</dbReference>
<keyword evidence="3 11" id="KW-0436">Ligase</keyword>
<dbReference type="Proteomes" id="UP000230340">
    <property type="component" value="Unassembled WGS sequence"/>
</dbReference>
<dbReference type="GO" id="GO:0051301">
    <property type="term" value="P:cell division"/>
    <property type="evidence" value="ECO:0007669"/>
    <property type="project" value="UniProtKB-KW"/>
</dbReference>
<keyword evidence="7 11" id="KW-0133">Cell shape</keyword>
<evidence type="ECO:0000256" key="4">
    <source>
        <dbReference type="ARBA" id="ARBA00022618"/>
    </source>
</evidence>
<comment type="pathway">
    <text evidence="2 11 12">Cell wall biogenesis; peptidoglycan biosynthesis.</text>
</comment>
<evidence type="ECO:0000259" key="13">
    <source>
        <dbReference type="Pfam" id="PF01225"/>
    </source>
</evidence>
<dbReference type="InterPro" id="IPR004101">
    <property type="entry name" value="Mur_ligase_C"/>
</dbReference>
<feature type="domain" description="Mur ligase C-terminal" evidence="14">
    <location>
        <begin position="1187"/>
        <end position="1314"/>
    </location>
</feature>
<dbReference type="InterPro" id="IPR000713">
    <property type="entry name" value="Mur_ligase_N"/>
</dbReference>
<evidence type="ECO:0000256" key="7">
    <source>
        <dbReference type="ARBA" id="ARBA00022960"/>
    </source>
</evidence>